<evidence type="ECO:0000256" key="3">
    <source>
        <dbReference type="SAM" id="MobiDB-lite"/>
    </source>
</evidence>
<protein>
    <submittedName>
        <fullName evidence="4">SEC10/PgrA surface exclusion domain-containing protein</fullName>
    </submittedName>
</protein>
<reference evidence="4 5" key="1">
    <citation type="submission" date="2018-07" db="EMBL/GenBank/DDBJ databases">
        <title>Phylogenomic Insights into understanding Host Adaptation of Lactobacillus reuteri by a novel species, Lactobacillus spp. M31.</title>
        <authorList>
            <person name="Sharma S."/>
            <person name="Patil P."/>
            <person name="Korpole S."/>
            <person name="Patil P.B."/>
        </authorList>
    </citation>
    <scope>NUCLEOTIDE SEQUENCE [LARGE SCALE GENOMIC DNA]</scope>
    <source>
        <strain evidence="4 5">M31</strain>
    </source>
</reference>
<keyword evidence="1" id="KW-0732">Signal</keyword>
<feature type="compositionally biased region" description="Basic and acidic residues" evidence="3">
    <location>
        <begin position="729"/>
        <end position="739"/>
    </location>
</feature>
<feature type="compositionally biased region" description="Polar residues" evidence="3">
    <location>
        <begin position="818"/>
        <end position="829"/>
    </location>
</feature>
<evidence type="ECO:0000313" key="4">
    <source>
        <dbReference type="EMBL" id="MBD5805942.1"/>
    </source>
</evidence>
<feature type="coiled-coil region" evidence="2">
    <location>
        <begin position="670"/>
        <end position="711"/>
    </location>
</feature>
<dbReference type="InterPro" id="IPR027607">
    <property type="entry name" value="Surf_Exclu_SEC10/PgrA"/>
</dbReference>
<dbReference type="InterPro" id="IPR022263">
    <property type="entry name" value="KxYKxGKxW"/>
</dbReference>
<evidence type="ECO:0000256" key="1">
    <source>
        <dbReference type="ARBA" id="ARBA00022729"/>
    </source>
</evidence>
<keyword evidence="5" id="KW-1185">Reference proteome</keyword>
<feature type="region of interest" description="Disordered" evidence="3">
    <location>
        <begin position="191"/>
        <end position="217"/>
    </location>
</feature>
<feature type="coiled-coil region" evidence="2">
    <location>
        <begin position="606"/>
        <end position="640"/>
    </location>
</feature>
<sequence length="962" mass="103433">MMKEHINFNTVAKEHKKLYKSGKTWMAATLMTVGLAGGAMLAGTTTANADEVTPVQSAGTIQAGQQATDPELANAQSDAQKQQSTIDSANAQLKDQQNQLSEAQGQQSSAQQELDQAKQAQQAATQNDPAVKQAQADVNQAQQQVDNQQQVVNDAQTAVNNDSQNIQSATSAVSQASQAVDQARQTATDAINQAAAQQANEAQNKIDQLERQGKAQASQNLDNQINNVSGQVTDTQNDVNNTNSKISDLQGQVKDLQDQEKNTQTDPNIKTVPNGVIDTSKSLLENASRNNLWAPMDLSQNNGNIIDQNIYVSPDNDKGARNPNAGKGADASLSEYDNYFNTNFDLVNQQTGMSDSQKQEMAILLMNIINHAREQRGLKPFTMTEEKYNQAQVRASQQSANGLDHNENDIVSAFGRDQYECLAYIPANGGSNMLSMLYNAESTLSSMLNADASSDWGHRENFLEDTGDLNYDAAFGFHYTYDTNTDSYLYVLTFDYDGPARNNTPNMMDRIAQYQAMGPITGDSHVVDNSAKINDLNNQITNLQNTLASQKSHLQVLNTQLQNLQAQKANVQFDLNQLSSDQQTEYNNAKDTLNTVNDWKQGQLSNLDSNNNVQDALNKLSSAKNNLESVKSTKAEDEAKLQQAKAGLTSLNQVLATKQSALDTAEQTANASANQAVKDAQKKLDTINGKIADLQNTIEATKSTISNAQVQLDKDNQKIADIKNGSHTTKPDTGKDEGNKGTTTPTDPSEDDNKGSETTNPAKPNDGKKDDNQGTTPVEPSKPSDGNKDNVTPTAPNKDNKGSETTNPTTPSNPTTPAQPDTGNASISGQAGHKPATSDKGSEVSDNTDTKPTIVLPTTGKENGSAVSDAQGQYINVVSKDSVASQGSQSSIQAPTTPVTTNVSFGTKEGTMMTREEYKAQQAKLPQTSDSKNDKAVAVAGLGILAATTFTTMFGVDKKRHN</sequence>
<dbReference type="RefSeq" id="WP_191667661.1">
    <property type="nucleotide sequence ID" value="NZ_QORN01000006.1"/>
</dbReference>
<feature type="coiled-coil region" evidence="2">
    <location>
        <begin position="526"/>
        <end position="581"/>
    </location>
</feature>
<evidence type="ECO:0000256" key="2">
    <source>
        <dbReference type="SAM" id="Coils"/>
    </source>
</evidence>
<dbReference type="Proteomes" id="UP000704341">
    <property type="component" value="Unassembled WGS sequence"/>
</dbReference>
<feature type="compositionally biased region" description="Polar residues" evidence="3">
    <location>
        <begin position="882"/>
        <end position="905"/>
    </location>
</feature>
<accession>A0ABR8P4J5</accession>
<keyword evidence="2" id="KW-0175">Coiled coil</keyword>
<proteinExistence type="predicted"/>
<feature type="compositionally biased region" description="Low complexity" evidence="3">
    <location>
        <begin position="191"/>
        <end position="203"/>
    </location>
</feature>
<name>A0ABR8P4J5_9LACO</name>
<organism evidence="4 5">
    <name type="scientific">Limosilactobacillus walteri</name>
    <dbReference type="NCBI Taxonomy" id="2268022"/>
    <lineage>
        <taxon>Bacteria</taxon>
        <taxon>Bacillati</taxon>
        <taxon>Bacillota</taxon>
        <taxon>Bacilli</taxon>
        <taxon>Lactobacillales</taxon>
        <taxon>Lactobacillaceae</taxon>
        <taxon>Limosilactobacillus</taxon>
    </lineage>
</organism>
<dbReference type="NCBIfam" id="TIGR03715">
    <property type="entry name" value="KxYKxGKxW"/>
    <property type="match status" value="1"/>
</dbReference>
<gene>
    <name evidence="4" type="ORF">DTK66_02255</name>
</gene>
<dbReference type="PANTHER" id="PTHR47270:SF3">
    <property type="entry name" value="HYPOTETICAL PROTEIN"/>
    <property type="match status" value="1"/>
</dbReference>
<feature type="compositionally biased region" description="Low complexity" evidence="3">
    <location>
        <begin position="805"/>
        <end position="816"/>
    </location>
</feature>
<comment type="caution">
    <text evidence="4">The sequence shown here is derived from an EMBL/GenBank/DDBJ whole genome shotgun (WGS) entry which is preliminary data.</text>
</comment>
<feature type="region of interest" description="Disordered" evidence="3">
    <location>
        <begin position="716"/>
        <end position="867"/>
    </location>
</feature>
<dbReference type="Pfam" id="PF19258">
    <property type="entry name" value="KxYKxGKxW_sig"/>
    <property type="match status" value="1"/>
</dbReference>
<evidence type="ECO:0000313" key="5">
    <source>
        <dbReference type="Proteomes" id="UP000704341"/>
    </source>
</evidence>
<feature type="region of interest" description="Disordered" evidence="3">
    <location>
        <begin position="881"/>
        <end position="905"/>
    </location>
</feature>
<dbReference type="EMBL" id="QORN01000006">
    <property type="protein sequence ID" value="MBD5805942.1"/>
    <property type="molecule type" value="Genomic_DNA"/>
</dbReference>
<dbReference type="Gene3D" id="1.20.120.330">
    <property type="entry name" value="Nucleotidyltransferases domain 2"/>
    <property type="match status" value="1"/>
</dbReference>
<dbReference type="NCBIfam" id="TIGR04320">
    <property type="entry name" value="Surf_Exclu_PgrA"/>
    <property type="match status" value="1"/>
</dbReference>
<dbReference type="PANTHER" id="PTHR47270">
    <property type="entry name" value="PROTEIN MLP1-LIKE"/>
    <property type="match status" value="1"/>
</dbReference>